<dbReference type="AlphaFoldDB" id="A0A9P4T7K0"/>
<gene>
    <name evidence="2" type="ORF">E8E13_005662</name>
</gene>
<proteinExistence type="predicted"/>
<evidence type="ECO:0000256" key="1">
    <source>
        <dbReference type="SAM" id="SignalP"/>
    </source>
</evidence>
<reference evidence="2" key="1">
    <citation type="submission" date="2019-04" db="EMBL/GenBank/DDBJ databases">
        <title>Sequencing of skin fungus with MAO and IRED activity.</title>
        <authorList>
            <person name="Marsaioli A.J."/>
            <person name="Bonatto J.M.C."/>
            <person name="Reis Junior O."/>
        </authorList>
    </citation>
    <scope>NUCLEOTIDE SEQUENCE</scope>
    <source>
        <strain evidence="2">30M1</strain>
    </source>
</reference>
<dbReference type="EMBL" id="SWKU01000024">
    <property type="protein sequence ID" value="KAF2997163.1"/>
    <property type="molecule type" value="Genomic_DNA"/>
</dbReference>
<name>A0A9P4T7K0_CURKU</name>
<organism evidence="2 3">
    <name type="scientific">Curvularia kusanoi</name>
    <name type="common">Cochliobolus kusanoi</name>
    <dbReference type="NCBI Taxonomy" id="90978"/>
    <lineage>
        <taxon>Eukaryota</taxon>
        <taxon>Fungi</taxon>
        <taxon>Dikarya</taxon>
        <taxon>Ascomycota</taxon>
        <taxon>Pezizomycotina</taxon>
        <taxon>Dothideomycetes</taxon>
        <taxon>Pleosporomycetidae</taxon>
        <taxon>Pleosporales</taxon>
        <taxon>Pleosporineae</taxon>
        <taxon>Pleosporaceae</taxon>
        <taxon>Curvularia</taxon>
    </lineage>
</organism>
<feature type="chain" id="PRO_5040506028" evidence="1">
    <location>
        <begin position="21"/>
        <end position="190"/>
    </location>
</feature>
<evidence type="ECO:0000313" key="2">
    <source>
        <dbReference type="EMBL" id="KAF2997163.1"/>
    </source>
</evidence>
<keyword evidence="1" id="KW-0732">Signal</keyword>
<keyword evidence="3" id="KW-1185">Reference proteome</keyword>
<evidence type="ECO:0000313" key="3">
    <source>
        <dbReference type="Proteomes" id="UP000801428"/>
    </source>
</evidence>
<dbReference type="OrthoDB" id="3792543at2759"/>
<feature type="signal peptide" evidence="1">
    <location>
        <begin position="1"/>
        <end position="20"/>
    </location>
</feature>
<comment type="caution">
    <text evidence="2">The sequence shown here is derived from an EMBL/GenBank/DDBJ whole genome shotgun (WGS) entry which is preliminary data.</text>
</comment>
<sequence length="190" mass="21501">MRNFSRQLLAFLWLTVTIAARPLASAASDRVTPDLQDKCTFVLWQRQQDTIGYIQLNTILDHANDISIGIASQRSPAAFNSYTRIDEDHAFAVLGLLDDQRLSISYAVQDELAFEVGSVKWTSRDTYGNRREDDEPETAWCNASVWEGSFRRRERRLDCAFPCEKIANEDLEAGYGSALGGGWQRPIVLH</sequence>
<dbReference type="Proteomes" id="UP000801428">
    <property type="component" value="Unassembled WGS sequence"/>
</dbReference>
<accession>A0A9P4T7K0</accession>
<protein>
    <submittedName>
        <fullName evidence="2">Uncharacterized protein</fullName>
    </submittedName>
</protein>